<dbReference type="GO" id="GO:0030497">
    <property type="term" value="P:fatty acid elongation"/>
    <property type="evidence" value="ECO:0007669"/>
    <property type="project" value="TreeGrafter"/>
</dbReference>
<comment type="similarity">
    <text evidence="1">Belongs to the short-chain dehydrogenases/reductases (SDR) family.</text>
</comment>
<accession>A0A5Q6S3P9</accession>
<evidence type="ECO:0000256" key="2">
    <source>
        <dbReference type="ARBA" id="ARBA00023002"/>
    </source>
</evidence>
<comment type="caution">
    <text evidence="4">The sequence shown here is derived from an EMBL/GenBank/DDBJ whole genome shotgun (WGS) entry which is preliminary data.</text>
</comment>
<dbReference type="CDD" id="cd05233">
    <property type="entry name" value="SDR_c"/>
    <property type="match status" value="1"/>
</dbReference>
<dbReference type="Proteomes" id="UP000307768">
    <property type="component" value="Unassembled WGS sequence"/>
</dbReference>
<reference evidence="4 5" key="1">
    <citation type="submission" date="2019-09" db="EMBL/GenBank/DDBJ databases">
        <title>Mumia zhuanghuii sp. nov. isolated from the intestinal contents of plateau pika (Ochotona curzoniae) in the Qinghai-Tibet plateau of China.</title>
        <authorList>
            <person name="Tian Z."/>
        </authorList>
    </citation>
    <scope>NUCLEOTIDE SEQUENCE [LARGE SCALE GENOMIC DNA]</scope>
    <source>
        <strain evidence="5">350</strain>
    </source>
</reference>
<gene>
    <name evidence="4" type="ORF">FE697_003110</name>
</gene>
<dbReference type="InterPro" id="IPR057326">
    <property type="entry name" value="KR_dom"/>
</dbReference>
<dbReference type="OrthoDB" id="9809287at2"/>
<evidence type="ECO:0000259" key="3">
    <source>
        <dbReference type="SMART" id="SM00822"/>
    </source>
</evidence>
<dbReference type="FunFam" id="3.40.50.720:FF:000173">
    <property type="entry name" value="3-oxoacyl-[acyl-carrier protein] reductase"/>
    <property type="match status" value="1"/>
</dbReference>
<keyword evidence="2" id="KW-0560">Oxidoreductase</keyword>
<dbReference type="InterPro" id="IPR036291">
    <property type="entry name" value="NAD(P)-bd_dom_sf"/>
</dbReference>
<feature type="domain" description="Ketoreductase" evidence="3">
    <location>
        <begin position="11"/>
        <end position="214"/>
    </location>
</feature>
<proteinExistence type="inferred from homology"/>
<protein>
    <submittedName>
        <fullName evidence="4">SDR family oxidoreductase</fullName>
    </submittedName>
</protein>
<evidence type="ECO:0000256" key="1">
    <source>
        <dbReference type="ARBA" id="ARBA00006484"/>
    </source>
</evidence>
<dbReference type="SUPFAM" id="SSF51735">
    <property type="entry name" value="NAD(P)-binding Rossmann-fold domains"/>
    <property type="match status" value="1"/>
</dbReference>
<dbReference type="GO" id="GO:0016616">
    <property type="term" value="F:oxidoreductase activity, acting on the CH-OH group of donors, NAD or NADP as acceptor"/>
    <property type="evidence" value="ECO:0007669"/>
    <property type="project" value="UniProtKB-ARBA"/>
</dbReference>
<dbReference type="AlphaFoldDB" id="A0A5Q6S3P9"/>
<evidence type="ECO:0000313" key="5">
    <source>
        <dbReference type="Proteomes" id="UP000307768"/>
    </source>
</evidence>
<name>A0A5Q6S3P9_9ACTN</name>
<dbReference type="PANTHER" id="PTHR42760:SF40">
    <property type="entry name" value="3-OXOACYL-[ACYL-CARRIER-PROTEIN] REDUCTASE, CHLOROPLASTIC"/>
    <property type="match status" value="1"/>
</dbReference>
<organism evidence="4 5">
    <name type="scientific">Mumia zhuanghuii</name>
    <dbReference type="NCBI Taxonomy" id="2585211"/>
    <lineage>
        <taxon>Bacteria</taxon>
        <taxon>Bacillati</taxon>
        <taxon>Actinomycetota</taxon>
        <taxon>Actinomycetes</taxon>
        <taxon>Propionibacteriales</taxon>
        <taxon>Nocardioidaceae</taxon>
        <taxon>Mumia</taxon>
    </lineage>
</organism>
<dbReference type="PRINTS" id="PR00081">
    <property type="entry name" value="GDHRDH"/>
</dbReference>
<dbReference type="EMBL" id="VDFQ02000001">
    <property type="protein sequence ID" value="KAA1424910.1"/>
    <property type="molecule type" value="Genomic_DNA"/>
</dbReference>
<dbReference type="Pfam" id="PF13561">
    <property type="entry name" value="adh_short_C2"/>
    <property type="match status" value="1"/>
</dbReference>
<dbReference type="InterPro" id="IPR002347">
    <property type="entry name" value="SDR_fam"/>
</dbReference>
<dbReference type="SMART" id="SM00822">
    <property type="entry name" value="PKS_KR"/>
    <property type="match status" value="1"/>
</dbReference>
<dbReference type="PRINTS" id="PR00080">
    <property type="entry name" value="SDRFAMILY"/>
</dbReference>
<evidence type="ECO:0000313" key="4">
    <source>
        <dbReference type="EMBL" id="KAA1424910.1"/>
    </source>
</evidence>
<sequence>MARVRPVSSSHLTVVTGGTRGIGAAIARRLAQAGHTLVLGYARDDDAAYALRDELTSTTDVTVVRSDVTTDDGVEALFAAAAELGTLTGLVNNAGATLHLGPLASTPTETIRRVVDLNLTAALLCARRAVIAFDQAGVAGTVVNISSGAATTGSPGDYVHYAAAKAGVDALTLGLAKEVAGRGIRVVGIAPGTIETRIHADAGDPARAARVAERIPMGRAGLPDDIAPAVAWMLSDEASYVTGSTLRIAGGL</sequence>
<dbReference type="PANTHER" id="PTHR42760">
    <property type="entry name" value="SHORT-CHAIN DEHYDROGENASES/REDUCTASES FAMILY MEMBER"/>
    <property type="match status" value="1"/>
</dbReference>
<dbReference type="Gene3D" id="3.40.50.720">
    <property type="entry name" value="NAD(P)-binding Rossmann-like Domain"/>
    <property type="match status" value="1"/>
</dbReference>